<evidence type="ECO:0000256" key="1">
    <source>
        <dbReference type="SAM" id="Phobius"/>
    </source>
</evidence>
<dbReference type="AlphaFoldDB" id="A0A1I7ZE35"/>
<name>A0A1I7ZE35_9BILA</name>
<dbReference type="WBParaSite" id="L893_g25259.t1">
    <property type="protein sequence ID" value="L893_g25259.t1"/>
    <property type="gene ID" value="L893_g25259"/>
</dbReference>
<keyword evidence="1" id="KW-0812">Transmembrane</keyword>
<proteinExistence type="predicted"/>
<dbReference type="Gene3D" id="1.20.5.1890">
    <property type="match status" value="1"/>
</dbReference>
<dbReference type="Proteomes" id="UP000095287">
    <property type="component" value="Unplaced"/>
</dbReference>
<protein>
    <submittedName>
        <fullName evidence="3">CST complex subunit CTC1</fullName>
    </submittedName>
</protein>
<keyword evidence="1" id="KW-0472">Membrane</keyword>
<evidence type="ECO:0000313" key="3">
    <source>
        <dbReference type="WBParaSite" id="L893_g25259.t1"/>
    </source>
</evidence>
<reference evidence="3" key="1">
    <citation type="submission" date="2016-11" db="UniProtKB">
        <authorList>
            <consortium name="WormBaseParasite"/>
        </authorList>
    </citation>
    <scope>IDENTIFICATION</scope>
</reference>
<dbReference type="Pfam" id="PF24664">
    <property type="entry name" value="Monjiviricetes_fusion"/>
    <property type="match status" value="1"/>
</dbReference>
<keyword evidence="1" id="KW-1133">Transmembrane helix</keyword>
<sequence>MGEPLKPQTAWLWSSDAKEYGFVWFRKELKDEQYFLSTGVIRQYGQVLISDLGDLSNCRVSSGECLRSDYTVVWAPPQAEERCHHTLSATVQGIVTTDAVVVESLQRMFLFDRSRGKSKCVPHGYHMKNDVILTIAFPVEETLDKTRSKRSADNDDYHEFVKRANWHRALNKTTDANTWHDWFEAVKRNIEAGCRPTPLPHPGEALHQVLTKLDVSLATDPTSTMLPTTTTTTTQSTVTRNRWSIQSKPLLFELPKRIRRSTDQDQDLDQNKTSDHQNTLGDFANAEVNTRLQYLEHYIAQEARQNFNHLWTQICGVHNRQVGLITALIRMDPTSGARLWLNRDDVTARLAGDALRIAPCLPVEPQKLHTDFKVDGTCFEQLPVTVDGRLLFVRSGTQDLVDQSRTVPCENRVTPIFKNATGWYSPNGKVGVNLGSEFVQYERTEPRKALQLDAPSLFPTVTENMLQSVQLVSSHAERLSQLERFLRIQDRVRFGGNGTIDLAFGNAADLITDVAHGIGNGFTSIKDTIFGFFELTWHKIAASIAGILLIATTLSIACCRLRRKAVKTATKELLPTIFAVQDVPTMPSAPPNEDNGPSESARMLYYVPKTN</sequence>
<dbReference type="SUPFAM" id="SSF161008">
    <property type="entry name" value="Viral glycoprotein ectodomain-like"/>
    <property type="match status" value="1"/>
</dbReference>
<feature type="transmembrane region" description="Helical" evidence="1">
    <location>
        <begin position="540"/>
        <end position="561"/>
    </location>
</feature>
<accession>A0A1I7ZE35</accession>
<evidence type="ECO:0000313" key="2">
    <source>
        <dbReference type="Proteomes" id="UP000095287"/>
    </source>
</evidence>
<keyword evidence="2" id="KW-1185">Reference proteome</keyword>
<organism evidence="2 3">
    <name type="scientific">Steinernema glaseri</name>
    <dbReference type="NCBI Taxonomy" id="37863"/>
    <lineage>
        <taxon>Eukaryota</taxon>
        <taxon>Metazoa</taxon>
        <taxon>Ecdysozoa</taxon>
        <taxon>Nematoda</taxon>
        <taxon>Chromadorea</taxon>
        <taxon>Rhabditida</taxon>
        <taxon>Tylenchina</taxon>
        <taxon>Panagrolaimomorpha</taxon>
        <taxon>Strongyloidoidea</taxon>
        <taxon>Steinernematidae</taxon>
        <taxon>Steinernema</taxon>
    </lineage>
</organism>